<dbReference type="Gene3D" id="3.40.50.300">
    <property type="entry name" value="P-loop containing nucleotide triphosphate hydrolases"/>
    <property type="match status" value="1"/>
</dbReference>
<dbReference type="OrthoDB" id="4500730at2759"/>
<proteinExistence type="predicted"/>
<dbReference type="AlphaFoldDB" id="A0A1M3TLS6"/>
<sequence length="205" mass="23467">MHVAVTTFRKAHDMPKDRNTDTPTKARNRGRQHADAPSPPEPKHRRKSTPEPTLDKPDITDHDVKKNKISCFIYTPAHNQFWDNKPVTPRMPKETEIKNKSIQVSWTLRTLLVSGGPKLRALLSNLQQEVFELNEKSIVWCTGPSQQMYIAAALHHAHIDCQVYHSELTVKERMELVNTFTTKPDECMVLICSYYVNSAGSNLQH</sequence>
<evidence type="ECO:0000313" key="2">
    <source>
        <dbReference type="EMBL" id="OJZ87778.1"/>
    </source>
</evidence>
<dbReference type="SUPFAM" id="SSF52540">
    <property type="entry name" value="P-loop containing nucleoside triphosphate hydrolases"/>
    <property type="match status" value="1"/>
</dbReference>
<dbReference type="InterPro" id="IPR027417">
    <property type="entry name" value="P-loop_NTPase"/>
</dbReference>
<protein>
    <submittedName>
        <fullName evidence="2">Uncharacterized protein</fullName>
    </submittedName>
</protein>
<dbReference type="Proteomes" id="UP000184063">
    <property type="component" value="Unassembled WGS sequence"/>
</dbReference>
<dbReference type="VEuPathDB" id="FungiDB:ASPFODRAFT_32414"/>
<organism evidence="2 3">
    <name type="scientific">Aspergillus luchuensis (strain CBS 106.47)</name>
    <dbReference type="NCBI Taxonomy" id="1137211"/>
    <lineage>
        <taxon>Eukaryota</taxon>
        <taxon>Fungi</taxon>
        <taxon>Dikarya</taxon>
        <taxon>Ascomycota</taxon>
        <taxon>Pezizomycotina</taxon>
        <taxon>Eurotiomycetes</taxon>
        <taxon>Eurotiomycetidae</taxon>
        <taxon>Eurotiales</taxon>
        <taxon>Aspergillaceae</taxon>
        <taxon>Aspergillus</taxon>
        <taxon>Aspergillus subgen. Circumdati</taxon>
    </lineage>
</organism>
<evidence type="ECO:0000313" key="3">
    <source>
        <dbReference type="Proteomes" id="UP000184063"/>
    </source>
</evidence>
<feature type="region of interest" description="Disordered" evidence="1">
    <location>
        <begin position="1"/>
        <end position="61"/>
    </location>
</feature>
<feature type="compositionally biased region" description="Basic and acidic residues" evidence="1">
    <location>
        <begin position="10"/>
        <end position="20"/>
    </location>
</feature>
<name>A0A1M3TLS6_ASPLC</name>
<reference evidence="3" key="1">
    <citation type="journal article" date="2017" name="Genome Biol.">
        <title>Comparative genomics reveals high biological diversity and specific adaptations in the industrially and medically important fungal genus Aspergillus.</title>
        <authorList>
            <person name="de Vries R.P."/>
            <person name="Riley R."/>
            <person name="Wiebenga A."/>
            <person name="Aguilar-Osorio G."/>
            <person name="Amillis S."/>
            <person name="Uchima C.A."/>
            <person name="Anderluh G."/>
            <person name="Asadollahi M."/>
            <person name="Askin M."/>
            <person name="Barry K."/>
            <person name="Battaglia E."/>
            <person name="Bayram O."/>
            <person name="Benocci T."/>
            <person name="Braus-Stromeyer S.A."/>
            <person name="Caldana C."/>
            <person name="Canovas D."/>
            <person name="Cerqueira G.C."/>
            <person name="Chen F."/>
            <person name="Chen W."/>
            <person name="Choi C."/>
            <person name="Clum A."/>
            <person name="Dos Santos R.A."/>
            <person name="Damasio A.R."/>
            <person name="Diallinas G."/>
            <person name="Emri T."/>
            <person name="Fekete E."/>
            <person name="Flipphi M."/>
            <person name="Freyberg S."/>
            <person name="Gallo A."/>
            <person name="Gournas C."/>
            <person name="Habgood R."/>
            <person name="Hainaut M."/>
            <person name="Harispe M.L."/>
            <person name="Henrissat B."/>
            <person name="Hilden K.S."/>
            <person name="Hope R."/>
            <person name="Hossain A."/>
            <person name="Karabika E."/>
            <person name="Karaffa L."/>
            <person name="Karanyi Z."/>
            <person name="Krasevec N."/>
            <person name="Kuo A."/>
            <person name="Kusch H."/>
            <person name="LaButti K."/>
            <person name="Lagendijk E.L."/>
            <person name="Lapidus A."/>
            <person name="Levasseur A."/>
            <person name="Lindquist E."/>
            <person name="Lipzen A."/>
            <person name="Logrieco A.F."/>
            <person name="MacCabe A."/>
            <person name="Maekelae M.R."/>
            <person name="Malavazi I."/>
            <person name="Melin P."/>
            <person name="Meyer V."/>
            <person name="Mielnichuk N."/>
            <person name="Miskei M."/>
            <person name="Molnar A.P."/>
            <person name="Mule G."/>
            <person name="Ngan C.Y."/>
            <person name="Orejas M."/>
            <person name="Orosz E."/>
            <person name="Ouedraogo J.P."/>
            <person name="Overkamp K.M."/>
            <person name="Park H.-S."/>
            <person name="Perrone G."/>
            <person name="Piumi F."/>
            <person name="Punt P.J."/>
            <person name="Ram A.F."/>
            <person name="Ramon A."/>
            <person name="Rauscher S."/>
            <person name="Record E."/>
            <person name="Riano-Pachon D.M."/>
            <person name="Robert V."/>
            <person name="Roehrig J."/>
            <person name="Ruller R."/>
            <person name="Salamov A."/>
            <person name="Salih N.S."/>
            <person name="Samson R.A."/>
            <person name="Sandor E."/>
            <person name="Sanguinetti M."/>
            <person name="Schuetze T."/>
            <person name="Sepcic K."/>
            <person name="Shelest E."/>
            <person name="Sherlock G."/>
            <person name="Sophianopoulou V."/>
            <person name="Squina F.M."/>
            <person name="Sun H."/>
            <person name="Susca A."/>
            <person name="Todd R.B."/>
            <person name="Tsang A."/>
            <person name="Unkles S.E."/>
            <person name="van de Wiele N."/>
            <person name="van Rossen-Uffink D."/>
            <person name="Oliveira J.V."/>
            <person name="Vesth T.C."/>
            <person name="Visser J."/>
            <person name="Yu J.-H."/>
            <person name="Zhou M."/>
            <person name="Andersen M.R."/>
            <person name="Archer D.B."/>
            <person name="Baker S.E."/>
            <person name="Benoit I."/>
            <person name="Brakhage A.A."/>
            <person name="Braus G.H."/>
            <person name="Fischer R."/>
            <person name="Frisvad J.C."/>
            <person name="Goldman G.H."/>
            <person name="Houbraken J."/>
            <person name="Oakley B."/>
            <person name="Pocsi I."/>
            <person name="Scazzocchio C."/>
            <person name="Seiboth B."/>
            <person name="vanKuyk P.A."/>
            <person name="Wortman J."/>
            <person name="Dyer P.S."/>
            <person name="Grigoriev I.V."/>
        </authorList>
    </citation>
    <scope>NUCLEOTIDE SEQUENCE [LARGE SCALE GENOMIC DNA]</scope>
    <source>
        <strain evidence="3">CBS 106.47</strain>
    </source>
</reference>
<gene>
    <name evidence="2" type="ORF">ASPFODRAFT_32414</name>
</gene>
<accession>A0A1M3TLS6</accession>
<dbReference type="EMBL" id="KV878240">
    <property type="protein sequence ID" value="OJZ87778.1"/>
    <property type="molecule type" value="Genomic_DNA"/>
</dbReference>
<evidence type="ECO:0000256" key="1">
    <source>
        <dbReference type="SAM" id="MobiDB-lite"/>
    </source>
</evidence>